<feature type="signal peptide" evidence="1">
    <location>
        <begin position="1"/>
        <end position="20"/>
    </location>
</feature>
<organism evidence="2 3">
    <name type="scientific">Devosia nitrariae</name>
    <dbReference type="NCBI Taxonomy" id="2071872"/>
    <lineage>
        <taxon>Bacteria</taxon>
        <taxon>Pseudomonadati</taxon>
        <taxon>Pseudomonadota</taxon>
        <taxon>Alphaproteobacteria</taxon>
        <taxon>Hyphomicrobiales</taxon>
        <taxon>Devosiaceae</taxon>
        <taxon>Devosia</taxon>
    </lineage>
</organism>
<reference evidence="3" key="1">
    <citation type="journal article" date="2019" name="Int. J. Syst. Evol. Microbiol.">
        <title>The Global Catalogue of Microorganisms (GCM) 10K type strain sequencing project: providing services to taxonomists for standard genome sequencing and annotation.</title>
        <authorList>
            <consortium name="The Broad Institute Genomics Platform"/>
            <consortium name="The Broad Institute Genome Sequencing Center for Infectious Disease"/>
            <person name="Wu L."/>
            <person name="Ma J."/>
        </authorList>
    </citation>
    <scope>NUCLEOTIDE SEQUENCE [LARGE SCALE GENOMIC DNA]</scope>
    <source>
        <strain evidence="3">NBRC 112416</strain>
    </source>
</reference>
<comment type="caution">
    <text evidence="2">The sequence shown here is derived from an EMBL/GenBank/DDBJ whole genome shotgun (WGS) entry which is preliminary data.</text>
</comment>
<evidence type="ECO:0000313" key="2">
    <source>
        <dbReference type="EMBL" id="GLQ53808.1"/>
    </source>
</evidence>
<keyword evidence="1" id="KW-0732">Signal</keyword>
<feature type="chain" id="PRO_5046299445" description="Secreted protein" evidence="1">
    <location>
        <begin position="21"/>
        <end position="235"/>
    </location>
</feature>
<name>A0ABQ5W1U4_9HYPH</name>
<keyword evidence="3" id="KW-1185">Reference proteome</keyword>
<evidence type="ECO:0000313" key="3">
    <source>
        <dbReference type="Proteomes" id="UP001156691"/>
    </source>
</evidence>
<proteinExistence type="predicted"/>
<gene>
    <name evidence="2" type="ORF">GCM10010862_10670</name>
</gene>
<sequence>MRTAALLAMVVGLCCDVAVAQEQPVPIHPVDPEPENFKESFDESRAVSGSALVGLRLGDAQGQVVPDDIVLLRPSGGGTICVHAMTQDGRFSASNPYVVPEDASPGRYLQLEPITREHRVRLASYPADQFAVRAFVPVGEGCSPAGATHVPAVATGGDLKVLYVFVNSKTQSVRASLGQEAPVDCEPAGTSAFIAYDQKCRITFEAKGTAVLDLELDDGFGSEHYQYSVVLPAGP</sequence>
<evidence type="ECO:0008006" key="4">
    <source>
        <dbReference type="Google" id="ProtNLM"/>
    </source>
</evidence>
<dbReference type="Proteomes" id="UP001156691">
    <property type="component" value="Unassembled WGS sequence"/>
</dbReference>
<accession>A0ABQ5W1U4</accession>
<protein>
    <recommendedName>
        <fullName evidence="4">Secreted protein</fullName>
    </recommendedName>
</protein>
<dbReference type="EMBL" id="BSNS01000007">
    <property type="protein sequence ID" value="GLQ53808.1"/>
    <property type="molecule type" value="Genomic_DNA"/>
</dbReference>
<dbReference type="RefSeq" id="WP_284339261.1">
    <property type="nucleotide sequence ID" value="NZ_BSNS01000007.1"/>
</dbReference>
<evidence type="ECO:0000256" key="1">
    <source>
        <dbReference type="SAM" id="SignalP"/>
    </source>
</evidence>